<accession>A0ABS5Z8N4</accession>
<keyword evidence="3 6" id="KW-0812">Transmembrane</keyword>
<feature type="transmembrane region" description="Helical" evidence="6">
    <location>
        <begin position="27"/>
        <end position="45"/>
    </location>
</feature>
<keyword evidence="4 6" id="KW-1133">Transmembrane helix</keyword>
<reference evidence="8 9" key="1">
    <citation type="submission" date="2021-04" db="EMBL/GenBank/DDBJ databases">
        <authorList>
            <person name="Pira H."/>
            <person name="Risdian C."/>
            <person name="Wink J."/>
        </authorList>
    </citation>
    <scope>NUCLEOTIDE SEQUENCE [LARGE SCALE GENOMIC DNA]</scope>
    <source>
        <strain evidence="8 9">WH53</strain>
    </source>
</reference>
<evidence type="ECO:0000313" key="9">
    <source>
        <dbReference type="Proteomes" id="UP000690515"/>
    </source>
</evidence>
<dbReference type="Pfam" id="PF02706">
    <property type="entry name" value="Wzz"/>
    <property type="match status" value="1"/>
</dbReference>
<evidence type="ECO:0000256" key="2">
    <source>
        <dbReference type="ARBA" id="ARBA00022475"/>
    </source>
</evidence>
<dbReference type="EMBL" id="JAGSOY010000006">
    <property type="protein sequence ID" value="MBU2710365.1"/>
    <property type="molecule type" value="Genomic_DNA"/>
</dbReference>
<dbReference type="Gene3D" id="3.30.1890.10">
    <property type="entry name" value="FepE-like"/>
    <property type="match status" value="1"/>
</dbReference>
<evidence type="ECO:0000313" key="8">
    <source>
        <dbReference type="EMBL" id="MBU2710365.1"/>
    </source>
</evidence>
<sequence length="342" mass="40179">MNARNYSYQNEIEVKVLLKELSREKKIIFLFLTASLLFSLSYIFIKTPIYKAEVVLGKPYESQLLELNVDNIYKVSPATTVVSVVDSFRNGKYLLEFYRNNRKLFTNYLIDERNIEVNLMNVTSAWKVNSLKIEKKEIGFFSFAIEYPEIIEGHNLLNKYIEFIIEEEKKIYLNELKEIVKSKISLVEKYMNASKLAYEIEKQAKIEMFDEAIITAKAIGLKKPYEQENDKSNTVLKAQINNQQNPLYYRGYDALEAEKKVLLEREKDELFIAELVELKKKLFLLNKIDPENKKILIVNWVKKAFKQEEKIEPRNLLVILLSILVGLIIAFLKILIKMTFEK</sequence>
<evidence type="ECO:0000256" key="4">
    <source>
        <dbReference type="ARBA" id="ARBA00022989"/>
    </source>
</evidence>
<evidence type="ECO:0000256" key="6">
    <source>
        <dbReference type="SAM" id="Phobius"/>
    </source>
</evidence>
<feature type="domain" description="Polysaccharide chain length determinant N-terminal" evidence="7">
    <location>
        <begin position="10"/>
        <end position="80"/>
    </location>
</feature>
<name>A0ABS5Z8N4_9GAMM</name>
<feature type="transmembrane region" description="Helical" evidence="6">
    <location>
        <begin position="316"/>
        <end position="336"/>
    </location>
</feature>
<organism evidence="8 9">
    <name type="scientific">Zooshikella harenae</name>
    <dbReference type="NCBI Taxonomy" id="2827238"/>
    <lineage>
        <taxon>Bacteria</taxon>
        <taxon>Pseudomonadati</taxon>
        <taxon>Pseudomonadota</taxon>
        <taxon>Gammaproteobacteria</taxon>
        <taxon>Oceanospirillales</taxon>
        <taxon>Zooshikellaceae</taxon>
        <taxon>Zooshikella</taxon>
    </lineage>
</organism>
<dbReference type="Proteomes" id="UP000690515">
    <property type="component" value="Unassembled WGS sequence"/>
</dbReference>
<keyword evidence="2" id="KW-1003">Cell membrane</keyword>
<evidence type="ECO:0000256" key="3">
    <source>
        <dbReference type="ARBA" id="ARBA00022692"/>
    </source>
</evidence>
<keyword evidence="5 6" id="KW-0472">Membrane</keyword>
<proteinExistence type="predicted"/>
<evidence type="ECO:0000259" key="7">
    <source>
        <dbReference type="Pfam" id="PF02706"/>
    </source>
</evidence>
<comment type="subcellular location">
    <subcellularLocation>
        <location evidence="1">Cell membrane</location>
        <topology evidence="1">Multi-pass membrane protein</topology>
    </subcellularLocation>
</comment>
<dbReference type="RefSeq" id="WP_215818523.1">
    <property type="nucleotide sequence ID" value="NZ_JAGSOY010000006.1"/>
</dbReference>
<comment type="caution">
    <text evidence="8">The sequence shown here is derived from an EMBL/GenBank/DDBJ whole genome shotgun (WGS) entry which is preliminary data.</text>
</comment>
<dbReference type="SUPFAM" id="SSF160355">
    <property type="entry name" value="Bacterial polysaccharide co-polymerase-like"/>
    <property type="match status" value="1"/>
</dbReference>
<gene>
    <name evidence="8" type="ORF">KCG35_04790</name>
</gene>
<protein>
    <recommendedName>
        <fullName evidence="7">Polysaccharide chain length determinant N-terminal domain-containing protein</fullName>
    </recommendedName>
</protein>
<evidence type="ECO:0000256" key="5">
    <source>
        <dbReference type="ARBA" id="ARBA00023136"/>
    </source>
</evidence>
<keyword evidence="9" id="KW-1185">Reference proteome</keyword>
<evidence type="ECO:0000256" key="1">
    <source>
        <dbReference type="ARBA" id="ARBA00004651"/>
    </source>
</evidence>
<dbReference type="InterPro" id="IPR003856">
    <property type="entry name" value="LPS_length_determ_N"/>
</dbReference>